<comment type="caution">
    <text evidence="1">The sequence shown here is derived from an EMBL/GenBank/DDBJ whole genome shotgun (WGS) entry which is preliminary data.</text>
</comment>
<evidence type="ECO:0000313" key="2">
    <source>
        <dbReference type="Proteomes" id="UP000037035"/>
    </source>
</evidence>
<organism evidence="1 2">
    <name type="scientific">Puccinia sorghi</name>
    <dbReference type="NCBI Taxonomy" id="27349"/>
    <lineage>
        <taxon>Eukaryota</taxon>
        <taxon>Fungi</taxon>
        <taxon>Dikarya</taxon>
        <taxon>Basidiomycota</taxon>
        <taxon>Pucciniomycotina</taxon>
        <taxon>Pucciniomycetes</taxon>
        <taxon>Pucciniales</taxon>
        <taxon>Pucciniaceae</taxon>
        <taxon>Puccinia</taxon>
    </lineage>
</organism>
<reference evidence="1 2" key="1">
    <citation type="submission" date="2015-08" db="EMBL/GenBank/DDBJ databases">
        <title>Next Generation Sequencing and Analysis of the Genome of Puccinia sorghi L Schw, the Causal Agent of Maize Common Rust.</title>
        <authorList>
            <person name="Rochi L."/>
            <person name="Burguener G."/>
            <person name="Darino M."/>
            <person name="Turjanski A."/>
            <person name="Kreff E."/>
            <person name="Dieguez M.J."/>
            <person name="Sacco F."/>
        </authorList>
    </citation>
    <scope>NUCLEOTIDE SEQUENCE [LARGE SCALE GENOMIC DNA]</scope>
    <source>
        <strain evidence="1 2">RO10H11247</strain>
    </source>
</reference>
<dbReference type="OrthoDB" id="2506823at2759"/>
<feature type="non-terminal residue" evidence="1">
    <location>
        <position position="1"/>
    </location>
</feature>
<dbReference type="EMBL" id="LAVV01010772">
    <property type="protein sequence ID" value="KNZ48595.1"/>
    <property type="molecule type" value="Genomic_DNA"/>
</dbReference>
<evidence type="ECO:0000313" key="1">
    <source>
        <dbReference type="EMBL" id="KNZ48595.1"/>
    </source>
</evidence>
<gene>
    <name evidence="1" type="ORF">VP01_5548g1</name>
</gene>
<dbReference type="VEuPathDB" id="FungiDB:VP01_5548g1"/>
<dbReference type="AlphaFoldDB" id="A0A0L6UL98"/>
<sequence length="76" mass="9066">LQLEDLKMPMVFMVMNDIKAKYFIIFNNYLNAYKVNMIDDSVRYFTEGDRKQRNFYVRRLKIIPQLGKQLASPRGG</sequence>
<accession>A0A0L6UL98</accession>
<dbReference type="Proteomes" id="UP000037035">
    <property type="component" value="Unassembled WGS sequence"/>
</dbReference>
<proteinExistence type="predicted"/>
<protein>
    <submittedName>
        <fullName evidence="1">Uncharacterized protein</fullName>
    </submittedName>
</protein>
<keyword evidence="2" id="KW-1185">Reference proteome</keyword>
<name>A0A0L6UL98_9BASI</name>